<keyword evidence="2" id="KW-1185">Reference proteome</keyword>
<evidence type="ECO:0000313" key="1">
    <source>
        <dbReference type="EMBL" id="KAJ7765768.1"/>
    </source>
</evidence>
<reference evidence="1" key="1">
    <citation type="submission" date="2023-03" db="EMBL/GenBank/DDBJ databases">
        <title>Massive genome expansion in bonnet fungi (Mycena s.s.) driven by repeated elements and novel gene families across ecological guilds.</title>
        <authorList>
            <consortium name="Lawrence Berkeley National Laboratory"/>
            <person name="Harder C.B."/>
            <person name="Miyauchi S."/>
            <person name="Viragh M."/>
            <person name="Kuo A."/>
            <person name="Thoen E."/>
            <person name="Andreopoulos B."/>
            <person name="Lu D."/>
            <person name="Skrede I."/>
            <person name="Drula E."/>
            <person name="Henrissat B."/>
            <person name="Morin E."/>
            <person name="Kohler A."/>
            <person name="Barry K."/>
            <person name="LaButti K."/>
            <person name="Morin E."/>
            <person name="Salamov A."/>
            <person name="Lipzen A."/>
            <person name="Mereny Z."/>
            <person name="Hegedus B."/>
            <person name="Baldrian P."/>
            <person name="Stursova M."/>
            <person name="Weitz H."/>
            <person name="Taylor A."/>
            <person name="Grigoriev I.V."/>
            <person name="Nagy L.G."/>
            <person name="Martin F."/>
            <person name="Kauserud H."/>
        </authorList>
    </citation>
    <scope>NUCLEOTIDE SEQUENCE</scope>
    <source>
        <strain evidence="1">CBHHK182m</strain>
    </source>
</reference>
<gene>
    <name evidence="1" type="ORF">B0H16DRAFT_402013</name>
</gene>
<accession>A0AAD7JKD4</accession>
<organism evidence="1 2">
    <name type="scientific">Mycena metata</name>
    <dbReference type="NCBI Taxonomy" id="1033252"/>
    <lineage>
        <taxon>Eukaryota</taxon>
        <taxon>Fungi</taxon>
        <taxon>Dikarya</taxon>
        <taxon>Basidiomycota</taxon>
        <taxon>Agaricomycotina</taxon>
        <taxon>Agaricomycetes</taxon>
        <taxon>Agaricomycetidae</taxon>
        <taxon>Agaricales</taxon>
        <taxon>Marasmiineae</taxon>
        <taxon>Mycenaceae</taxon>
        <taxon>Mycena</taxon>
    </lineage>
</organism>
<dbReference type="EMBL" id="JARKIB010000025">
    <property type="protein sequence ID" value="KAJ7765768.1"/>
    <property type="molecule type" value="Genomic_DNA"/>
</dbReference>
<dbReference type="Proteomes" id="UP001215598">
    <property type="component" value="Unassembled WGS sequence"/>
</dbReference>
<evidence type="ECO:0000313" key="2">
    <source>
        <dbReference type="Proteomes" id="UP001215598"/>
    </source>
</evidence>
<comment type="caution">
    <text evidence="1">The sequence shown here is derived from an EMBL/GenBank/DDBJ whole genome shotgun (WGS) entry which is preliminary data.</text>
</comment>
<sequence length="194" mass="20462">MSTPEPRLPGTIFSTIDAVAGIKTMRFSVNDKVEDQGGVGFALQDSVMYSASSCIVSQTSTFDGVGRIDVAVCASGALTNVQKVRNGVNVTRVFLENPVQDNALRFSVVETDIPPPTQAVAANAAYSIWSITSSAQFVSFNVGAEIDGVKYSFPAPTFGALDSGLSLSRRLCQQLRDGGRDPAARISSSFLGTL</sequence>
<dbReference type="AlphaFoldDB" id="A0AAD7JKD4"/>
<protein>
    <submittedName>
        <fullName evidence="1">Uncharacterized protein</fullName>
    </submittedName>
</protein>
<proteinExistence type="predicted"/>
<name>A0AAD7JKD4_9AGAR</name>